<feature type="region of interest" description="Disordered" evidence="1">
    <location>
        <begin position="1"/>
        <end position="40"/>
    </location>
</feature>
<keyword evidence="3" id="KW-1185">Reference proteome</keyword>
<dbReference type="OrthoDB" id="7418383at2759"/>
<evidence type="ECO:0000256" key="1">
    <source>
        <dbReference type="SAM" id="MobiDB-lite"/>
    </source>
</evidence>
<reference evidence="2" key="1">
    <citation type="submission" date="2021-04" db="EMBL/GenBank/DDBJ databases">
        <authorList>
            <person name="Tunstrom K."/>
        </authorList>
    </citation>
    <scope>NUCLEOTIDE SEQUENCE</scope>
</reference>
<dbReference type="EMBL" id="CAJQZP010001096">
    <property type="protein sequence ID" value="CAG5016320.1"/>
    <property type="molecule type" value="Genomic_DNA"/>
</dbReference>
<evidence type="ECO:0000313" key="3">
    <source>
        <dbReference type="Proteomes" id="UP000691718"/>
    </source>
</evidence>
<evidence type="ECO:0000313" key="2">
    <source>
        <dbReference type="EMBL" id="CAG5016320.1"/>
    </source>
</evidence>
<dbReference type="Proteomes" id="UP000691718">
    <property type="component" value="Unassembled WGS sequence"/>
</dbReference>
<protein>
    <submittedName>
        <fullName evidence="2">(apollo) hypothetical protein</fullName>
    </submittedName>
</protein>
<sequence>MDEQQPRRILSWLEEDADDILGGDDERNKTGMLPDKESERDIHLEQECDDDLHQVFLNYDESLEISNGEHLGLGLVNESVEALESAFSDEDEEPLIKISSNNFYIVKKGRETTVEGNCLNDLR</sequence>
<proteinExistence type="predicted"/>
<comment type="caution">
    <text evidence="2">The sequence shown here is derived from an EMBL/GenBank/DDBJ whole genome shotgun (WGS) entry which is preliminary data.</text>
</comment>
<accession>A0A8S3XBW9</accession>
<name>A0A8S3XBW9_PARAO</name>
<organism evidence="2 3">
    <name type="scientific">Parnassius apollo</name>
    <name type="common">Apollo butterfly</name>
    <name type="synonym">Papilio apollo</name>
    <dbReference type="NCBI Taxonomy" id="110799"/>
    <lineage>
        <taxon>Eukaryota</taxon>
        <taxon>Metazoa</taxon>
        <taxon>Ecdysozoa</taxon>
        <taxon>Arthropoda</taxon>
        <taxon>Hexapoda</taxon>
        <taxon>Insecta</taxon>
        <taxon>Pterygota</taxon>
        <taxon>Neoptera</taxon>
        <taxon>Endopterygota</taxon>
        <taxon>Lepidoptera</taxon>
        <taxon>Glossata</taxon>
        <taxon>Ditrysia</taxon>
        <taxon>Papilionoidea</taxon>
        <taxon>Papilionidae</taxon>
        <taxon>Parnassiinae</taxon>
        <taxon>Parnassini</taxon>
        <taxon>Parnassius</taxon>
        <taxon>Parnassius</taxon>
    </lineage>
</organism>
<feature type="compositionally biased region" description="Acidic residues" evidence="1">
    <location>
        <begin position="13"/>
        <end position="23"/>
    </location>
</feature>
<feature type="compositionally biased region" description="Basic and acidic residues" evidence="1">
    <location>
        <begin position="24"/>
        <end position="40"/>
    </location>
</feature>
<gene>
    <name evidence="2" type="ORF">PAPOLLO_LOCUS16503</name>
</gene>
<dbReference type="AlphaFoldDB" id="A0A8S3XBW9"/>